<sequence>MGFQIIGRIPSAAHLSDGRVVDALMMYRPLVISSVKSRQVVRLSGWKKLTTFKR</sequence>
<evidence type="ECO:0000313" key="1">
    <source>
        <dbReference type="EMBL" id="MEP0863071.1"/>
    </source>
</evidence>
<accession>A0ABV0JI40</accession>
<dbReference type="Gene3D" id="3.40.630.30">
    <property type="match status" value="1"/>
</dbReference>
<proteinExistence type="predicted"/>
<comment type="caution">
    <text evidence="1">The sequence shown here is derived from an EMBL/GenBank/DDBJ whole genome shotgun (WGS) entry which is preliminary data.</text>
</comment>
<protein>
    <submittedName>
        <fullName evidence="1">Uncharacterized protein</fullName>
    </submittedName>
</protein>
<keyword evidence="2" id="KW-1185">Reference proteome</keyword>
<reference evidence="1 2" key="1">
    <citation type="submission" date="2022-04" db="EMBL/GenBank/DDBJ databases">
        <title>Positive selection, recombination, and allopatry shape intraspecific diversity of widespread and dominant cyanobacteria.</title>
        <authorList>
            <person name="Wei J."/>
            <person name="Shu W."/>
            <person name="Hu C."/>
        </authorList>
    </citation>
    <scope>NUCLEOTIDE SEQUENCE [LARGE SCALE GENOMIC DNA]</scope>
    <source>
        <strain evidence="1 2">GB2-A5</strain>
    </source>
</reference>
<evidence type="ECO:0000313" key="2">
    <source>
        <dbReference type="Proteomes" id="UP001442494"/>
    </source>
</evidence>
<organism evidence="1 2">
    <name type="scientific">Funiculus sociatus GB2-A5</name>
    <dbReference type="NCBI Taxonomy" id="2933946"/>
    <lineage>
        <taxon>Bacteria</taxon>
        <taxon>Bacillati</taxon>
        <taxon>Cyanobacteriota</taxon>
        <taxon>Cyanophyceae</taxon>
        <taxon>Coleofasciculales</taxon>
        <taxon>Coleofasciculaceae</taxon>
        <taxon>Funiculus</taxon>
    </lineage>
</organism>
<gene>
    <name evidence="1" type="ORF">NDI37_01120</name>
</gene>
<dbReference type="EMBL" id="JAMPKK010000001">
    <property type="protein sequence ID" value="MEP0863071.1"/>
    <property type="molecule type" value="Genomic_DNA"/>
</dbReference>
<dbReference type="Proteomes" id="UP001442494">
    <property type="component" value="Unassembled WGS sequence"/>
</dbReference>
<name>A0ABV0JI40_9CYAN</name>